<evidence type="ECO:0000313" key="3">
    <source>
        <dbReference type="Proteomes" id="UP000077266"/>
    </source>
</evidence>
<name>A0A165KSG9_EXIGL</name>
<feature type="region of interest" description="Disordered" evidence="1">
    <location>
        <begin position="451"/>
        <end position="478"/>
    </location>
</feature>
<accession>A0A165KSG9</accession>
<keyword evidence="3" id="KW-1185">Reference proteome</keyword>
<dbReference type="AlphaFoldDB" id="A0A165KSG9"/>
<dbReference type="Proteomes" id="UP000077266">
    <property type="component" value="Unassembled WGS sequence"/>
</dbReference>
<protein>
    <submittedName>
        <fullName evidence="2">Uncharacterized protein</fullName>
    </submittedName>
</protein>
<dbReference type="InParanoid" id="A0A165KSG9"/>
<gene>
    <name evidence="2" type="ORF">EXIGLDRAFT_732372</name>
</gene>
<feature type="compositionally biased region" description="Low complexity" evidence="1">
    <location>
        <begin position="468"/>
        <end position="478"/>
    </location>
</feature>
<evidence type="ECO:0000256" key="1">
    <source>
        <dbReference type="SAM" id="MobiDB-lite"/>
    </source>
</evidence>
<feature type="compositionally biased region" description="Basic and acidic residues" evidence="1">
    <location>
        <begin position="453"/>
        <end position="467"/>
    </location>
</feature>
<reference evidence="2 3" key="1">
    <citation type="journal article" date="2016" name="Mol. Biol. Evol.">
        <title>Comparative Genomics of Early-Diverging Mushroom-Forming Fungi Provides Insights into the Origins of Lignocellulose Decay Capabilities.</title>
        <authorList>
            <person name="Nagy L.G."/>
            <person name="Riley R."/>
            <person name="Tritt A."/>
            <person name="Adam C."/>
            <person name="Daum C."/>
            <person name="Floudas D."/>
            <person name="Sun H."/>
            <person name="Yadav J.S."/>
            <person name="Pangilinan J."/>
            <person name="Larsson K.H."/>
            <person name="Matsuura K."/>
            <person name="Barry K."/>
            <person name="Labutti K."/>
            <person name="Kuo R."/>
            <person name="Ohm R.A."/>
            <person name="Bhattacharya S.S."/>
            <person name="Shirouzu T."/>
            <person name="Yoshinaga Y."/>
            <person name="Martin F.M."/>
            <person name="Grigoriev I.V."/>
            <person name="Hibbett D.S."/>
        </authorList>
    </citation>
    <scope>NUCLEOTIDE SEQUENCE [LARGE SCALE GENOMIC DNA]</scope>
    <source>
        <strain evidence="2 3">HHB12029</strain>
    </source>
</reference>
<organism evidence="2 3">
    <name type="scientific">Exidia glandulosa HHB12029</name>
    <dbReference type="NCBI Taxonomy" id="1314781"/>
    <lineage>
        <taxon>Eukaryota</taxon>
        <taxon>Fungi</taxon>
        <taxon>Dikarya</taxon>
        <taxon>Basidiomycota</taxon>
        <taxon>Agaricomycotina</taxon>
        <taxon>Agaricomycetes</taxon>
        <taxon>Auriculariales</taxon>
        <taxon>Exidiaceae</taxon>
        <taxon>Exidia</taxon>
    </lineage>
</organism>
<evidence type="ECO:0000313" key="2">
    <source>
        <dbReference type="EMBL" id="KZV96804.1"/>
    </source>
</evidence>
<dbReference type="OrthoDB" id="3204217at2759"/>
<dbReference type="STRING" id="1314781.A0A165KSG9"/>
<sequence>MKRPRTPSFALVDDDYSGCHSFGTPKRLRPQDGFDANSLLPTMDLDRDNNRSCDMDDWNALKELHALAIEVYEGTSPLDALPLLRRVLRESERFLSIYRDPSLVYAPAPVYSPRPSPPALPTSDALLSHDWDNDDAFSSPSSLLLTLEPTTDPSRPPEPITAFYTIYGSALFAFGTLIIRDPTIVQSDEVPTPGYYFARALDVMEVGENHPRRARQDGTVPEDFRLALTCGRTLVYLAEERLSGQPQRTLPAYADTLWPAESPFSAKSLPFPPRRLSLPRLGPSGILSLAVDQLMRGFLHMPHTHKQPLPNSPNSNFPRCRTLHTIGSEMLAIASKLPAASDRKQWAMWADRNAFAQMTFEADAEPWRPQLALARGKCCMVAAKASLHTLSSQLASGTPSALDTTEVADCADLLNKTVRHLTLASHTEDAPAVAQEARTLLLEAHEMLSNVPKEPDLRETSMDRSESTTRSPAVAATATAAAVRRRSLSARCRSIAASVVDLCTHA</sequence>
<proteinExistence type="predicted"/>
<dbReference type="EMBL" id="KV425938">
    <property type="protein sequence ID" value="KZV96804.1"/>
    <property type="molecule type" value="Genomic_DNA"/>
</dbReference>